<evidence type="ECO:0000256" key="1">
    <source>
        <dbReference type="ARBA" id="ARBA00010105"/>
    </source>
</evidence>
<dbReference type="PANTHER" id="PTHR11215:SF1">
    <property type="entry name" value="MYG1 EXONUCLEASE"/>
    <property type="match status" value="1"/>
</dbReference>
<dbReference type="Proteomes" id="UP000694872">
    <property type="component" value="Unplaced"/>
</dbReference>
<name>A0AAJ6ZIM8_PAPXU</name>
<dbReference type="GeneID" id="106121906"/>
<dbReference type="GO" id="GO:0005634">
    <property type="term" value="C:nucleus"/>
    <property type="evidence" value="ECO:0007669"/>
    <property type="project" value="TreeGrafter"/>
</dbReference>
<dbReference type="GO" id="GO:0005737">
    <property type="term" value="C:cytoplasm"/>
    <property type="evidence" value="ECO:0007669"/>
    <property type="project" value="TreeGrafter"/>
</dbReference>
<dbReference type="AlphaFoldDB" id="A0AAJ6ZIM8"/>
<dbReference type="Pfam" id="PF03690">
    <property type="entry name" value="MYG1_exonuc"/>
    <property type="match status" value="1"/>
</dbReference>
<dbReference type="InterPro" id="IPR003226">
    <property type="entry name" value="MYG1_exonuclease"/>
</dbReference>
<dbReference type="KEGG" id="pxu:106121906"/>
<sequence>MFKNIFHNISSLVNYSSKSKYSIIKRFISTNMKIGTHDGVFHCDEVLACCMLKLLPNFKDAEIVRTRDMEKLNTCDIVVDVGAVFDHDKQRYDHHQREFNETLSTVRPELGDKYKIKLSSAGLIYAYYGEKVIHTLQHKDTSLSDDNVKVIFKKVYETLIEEIDGIDNGVPMTVEEPKYRIRTHLSNRVARLNPEWNCKQTVDLNEVFKTAMNMVREEFMFVVNYSISVWLPARNYVKSALDSRFEVHKSGQILEFKERFPWKEHLFDLETEMGLGRQTKYVIFNDKPNSWRVQAVSLDPLSFLLRKPLHKDWWGVRDEILSNVSGIDGCIFCHSNGFIGGNVSRDGALKMAIASLVANE</sequence>
<organism evidence="2">
    <name type="scientific">Papilio xuthus</name>
    <name type="common">Asian swallowtail butterfly</name>
    <dbReference type="NCBI Taxonomy" id="66420"/>
    <lineage>
        <taxon>Eukaryota</taxon>
        <taxon>Metazoa</taxon>
        <taxon>Ecdysozoa</taxon>
        <taxon>Arthropoda</taxon>
        <taxon>Hexapoda</taxon>
        <taxon>Insecta</taxon>
        <taxon>Pterygota</taxon>
        <taxon>Neoptera</taxon>
        <taxon>Endopterygota</taxon>
        <taxon>Lepidoptera</taxon>
        <taxon>Glossata</taxon>
        <taxon>Ditrysia</taxon>
        <taxon>Papilionoidea</taxon>
        <taxon>Papilionidae</taxon>
        <taxon>Papilioninae</taxon>
        <taxon>Papilio</taxon>
    </lineage>
</organism>
<dbReference type="PANTHER" id="PTHR11215">
    <property type="entry name" value="METAL DEPENDENT HYDROLASE - RELATED"/>
    <property type="match status" value="1"/>
</dbReference>
<protein>
    <submittedName>
        <fullName evidence="2">UPF0160 protein MYG1, mitochondrial-like</fullName>
    </submittedName>
</protein>
<proteinExistence type="inferred from homology"/>
<accession>A0AAJ6ZIM8</accession>
<comment type="similarity">
    <text evidence="1">Belongs to the MYG1 family.</text>
</comment>
<gene>
    <name evidence="2" type="primary">LOC106121906</name>
</gene>
<reference evidence="2" key="1">
    <citation type="submission" date="2025-08" db="UniProtKB">
        <authorList>
            <consortium name="RefSeq"/>
        </authorList>
    </citation>
    <scope>IDENTIFICATION</scope>
</reference>
<evidence type="ECO:0000313" key="2">
    <source>
        <dbReference type="RefSeq" id="XP_013173192.1"/>
    </source>
</evidence>
<dbReference type="RefSeq" id="XP_013173192.1">
    <property type="nucleotide sequence ID" value="XM_013317738.1"/>
</dbReference>